<proteinExistence type="predicted"/>
<comment type="caution">
    <text evidence="1">The sequence shown here is derived from an EMBL/GenBank/DDBJ whole genome shotgun (WGS) entry which is preliminary data.</text>
</comment>
<reference evidence="1 2" key="1">
    <citation type="journal article" date="2015" name="BMC Genomics">
        <title>Gene expression during zombie ant biting behavior reflects the complexity underlying fungal parasitic behavioral manipulation.</title>
        <authorList>
            <person name="de Bekker C."/>
            <person name="Ohm R.A."/>
            <person name="Loreto R.G."/>
            <person name="Sebastian A."/>
            <person name="Albert I."/>
            <person name="Merrow M."/>
            <person name="Brachmann A."/>
            <person name="Hughes D.P."/>
        </authorList>
    </citation>
    <scope>NUCLEOTIDE SEQUENCE [LARGE SCALE GENOMIC DNA]</scope>
    <source>
        <strain evidence="1 2">SC16a</strain>
    </source>
</reference>
<gene>
    <name evidence="1" type="ORF">XA68_15957</name>
</gene>
<sequence>MSCHGDICARHRRLSCGFPSLTKGHVIIHASRYRPHPQKCLAHAILDMLPPPFLQHARLQLPPSNQRTPASLLFISMNKHGMINISPHMSSINRQQLRRQMVCLSQIDGET</sequence>
<organism evidence="1 2">
    <name type="scientific">Ophiocordyceps unilateralis</name>
    <name type="common">Zombie-ant fungus</name>
    <name type="synonym">Torrubia unilateralis</name>
    <dbReference type="NCBI Taxonomy" id="268505"/>
    <lineage>
        <taxon>Eukaryota</taxon>
        <taxon>Fungi</taxon>
        <taxon>Dikarya</taxon>
        <taxon>Ascomycota</taxon>
        <taxon>Pezizomycotina</taxon>
        <taxon>Sordariomycetes</taxon>
        <taxon>Hypocreomycetidae</taxon>
        <taxon>Hypocreales</taxon>
        <taxon>Ophiocordycipitaceae</taxon>
        <taxon>Ophiocordyceps</taxon>
    </lineage>
</organism>
<keyword evidence="2" id="KW-1185">Reference proteome</keyword>
<evidence type="ECO:0000313" key="2">
    <source>
        <dbReference type="Proteomes" id="UP000037136"/>
    </source>
</evidence>
<evidence type="ECO:0000313" key="1">
    <source>
        <dbReference type="EMBL" id="PFH56817.1"/>
    </source>
</evidence>
<reference evidence="1 2" key="2">
    <citation type="journal article" date="2017" name="Sci. Rep.">
        <title>Ant-infecting Ophiocordyceps genomes reveal a high diversity of potential behavioral manipulation genes and a possible major role for enterotoxins.</title>
        <authorList>
            <person name="de Bekker C."/>
            <person name="Ohm R.A."/>
            <person name="Evans H.C."/>
            <person name="Brachmann A."/>
            <person name="Hughes D.P."/>
        </authorList>
    </citation>
    <scope>NUCLEOTIDE SEQUENCE [LARGE SCALE GENOMIC DNA]</scope>
    <source>
        <strain evidence="1 2">SC16a</strain>
    </source>
</reference>
<dbReference type="EMBL" id="LAZP02000503">
    <property type="protein sequence ID" value="PFH56817.1"/>
    <property type="molecule type" value="Genomic_DNA"/>
</dbReference>
<dbReference type="Proteomes" id="UP000037136">
    <property type="component" value="Unassembled WGS sequence"/>
</dbReference>
<protein>
    <submittedName>
        <fullName evidence="1">Uncharacterized protein</fullName>
    </submittedName>
</protein>
<name>A0A2A9P7B4_OPHUN</name>
<accession>A0A2A9P7B4</accession>
<dbReference type="AlphaFoldDB" id="A0A2A9P7B4"/>